<dbReference type="Proteomes" id="UP000676409">
    <property type="component" value="Chromosome"/>
</dbReference>
<dbReference type="RefSeq" id="WP_211940149.1">
    <property type="nucleotide sequence ID" value="NZ_CP073078.1"/>
</dbReference>
<evidence type="ECO:0000313" key="3">
    <source>
        <dbReference type="Proteomes" id="UP000676409"/>
    </source>
</evidence>
<evidence type="ECO:0000313" key="2">
    <source>
        <dbReference type="EMBL" id="QUD90098.1"/>
    </source>
</evidence>
<feature type="signal peptide" evidence="1">
    <location>
        <begin position="1"/>
        <end position="26"/>
    </location>
</feature>
<accession>A0A975G3W4</accession>
<evidence type="ECO:0000256" key="1">
    <source>
        <dbReference type="SAM" id="SignalP"/>
    </source>
</evidence>
<keyword evidence="3" id="KW-1185">Reference proteome</keyword>
<keyword evidence="1" id="KW-0732">Signal</keyword>
<organism evidence="2 3">
    <name type="scientific">Phenylobacterium montanum</name>
    <dbReference type="NCBI Taxonomy" id="2823693"/>
    <lineage>
        <taxon>Bacteria</taxon>
        <taxon>Pseudomonadati</taxon>
        <taxon>Pseudomonadota</taxon>
        <taxon>Alphaproteobacteria</taxon>
        <taxon>Caulobacterales</taxon>
        <taxon>Caulobacteraceae</taxon>
        <taxon>Phenylobacterium</taxon>
    </lineage>
</organism>
<protein>
    <recommendedName>
        <fullName evidence="4">Lipoprotein</fullName>
    </recommendedName>
</protein>
<dbReference type="AlphaFoldDB" id="A0A975G3W4"/>
<reference evidence="2" key="1">
    <citation type="submission" date="2021-04" db="EMBL/GenBank/DDBJ databases">
        <title>The complete genome sequence of Caulobacter sp. S6.</title>
        <authorList>
            <person name="Tang Y."/>
            <person name="Ouyang W."/>
            <person name="Liu Q."/>
            <person name="Huang B."/>
            <person name="Guo Z."/>
            <person name="Lei P."/>
        </authorList>
    </citation>
    <scope>NUCLEOTIDE SEQUENCE</scope>
    <source>
        <strain evidence="2">S6</strain>
    </source>
</reference>
<dbReference type="EMBL" id="CP073078">
    <property type="protein sequence ID" value="QUD90098.1"/>
    <property type="molecule type" value="Genomic_DNA"/>
</dbReference>
<dbReference type="KEGG" id="caul:KCG34_09630"/>
<gene>
    <name evidence="2" type="ORF">KCG34_09630</name>
</gene>
<sequence>MKPTLPTGLIRHCLPLFSLMGLLALADCAPPPSGPPTPAQTQAFVSQADTAIRAMQACDKAADRALAASGAISYDGSLNAESECYKTANTLVNFRFGQEVGQQFQKPLDAAVADCWSAYDAKTHGLEKLAMTANATTAPNAGPAPDFGAINGKARACLAGLQQRANSLGFKATLDDQGD</sequence>
<evidence type="ECO:0008006" key="4">
    <source>
        <dbReference type="Google" id="ProtNLM"/>
    </source>
</evidence>
<proteinExistence type="predicted"/>
<name>A0A975G3W4_9CAUL</name>
<feature type="chain" id="PRO_5037087090" description="Lipoprotein" evidence="1">
    <location>
        <begin position="27"/>
        <end position="179"/>
    </location>
</feature>